<feature type="domain" description="Glutamine amidotransferase type-2" evidence="2">
    <location>
        <begin position="2"/>
        <end position="249"/>
    </location>
</feature>
<keyword evidence="1 3" id="KW-0315">Glutamine amidotransferase</keyword>
<dbReference type="RefSeq" id="WP_154459763.1">
    <property type="nucleotide sequence ID" value="NZ_VUMM01000005.1"/>
</dbReference>
<name>A0A7X2T3S0_9FIRM</name>
<keyword evidence="3" id="KW-0808">Transferase</keyword>
<dbReference type="PANTHER" id="PTHR42824">
    <property type="entry name" value="GLUTAMINE AMIDOTRANSFERASE"/>
    <property type="match status" value="1"/>
</dbReference>
<dbReference type="InterPro" id="IPR029055">
    <property type="entry name" value="Ntn_hydrolases_N"/>
</dbReference>
<dbReference type="Pfam" id="PF13230">
    <property type="entry name" value="GATase_4"/>
    <property type="match status" value="1"/>
</dbReference>
<evidence type="ECO:0000259" key="2">
    <source>
        <dbReference type="PROSITE" id="PS51278"/>
    </source>
</evidence>
<dbReference type="EMBL" id="VUMM01000005">
    <property type="protein sequence ID" value="MSS01293.1"/>
    <property type="molecule type" value="Genomic_DNA"/>
</dbReference>
<dbReference type="PANTHER" id="PTHR42824:SF1">
    <property type="entry name" value="GLUTAMINE AMIDOTRANSFERASE YAFJ-RELATED"/>
    <property type="match status" value="1"/>
</dbReference>
<dbReference type="AlphaFoldDB" id="A0A7X2T3S0"/>
<dbReference type="CDD" id="cd01908">
    <property type="entry name" value="YafJ"/>
    <property type="match status" value="1"/>
</dbReference>
<evidence type="ECO:0000313" key="4">
    <source>
        <dbReference type="Proteomes" id="UP000470082"/>
    </source>
</evidence>
<evidence type="ECO:0000313" key="3">
    <source>
        <dbReference type="EMBL" id="MSS01293.1"/>
    </source>
</evidence>
<dbReference type="Gene3D" id="3.60.20.10">
    <property type="entry name" value="Glutamine Phosphoribosylpyrophosphate, subunit 1, domain 1"/>
    <property type="match status" value="1"/>
</dbReference>
<dbReference type="Proteomes" id="UP000470082">
    <property type="component" value="Unassembled WGS sequence"/>
</dbReference>
<gene>
    <name evidence="3" type="ORF">FYJ50_04100</name>
</gene>
<organism evidence="3 4">
    <name type="scientific">Floccifex porci</name>
    <dbReference type="NCBI Taxonomy" id="2606629"/>
    <lineage>
        <taxon>Bacteria</taxon>
        <taxon>Bacillati</taxon>
        <taxon>Bacillota</taxon>
        <taxon>Erysipelotrichia</taxon>
        <taxon>Erysipelotrichales</taxon>
        <taxon>Erysipelotrichaceae</taxon>
        <taxon>Floccifex</taxon>
    </lineage>
</organism>
<dbReference type="PROSITE" id="PS51278">
    <property type="entry name" value="GATASE_TYPE_2"/>
    <property type="match status" value="1"/>
</dbReference>
<comment type="caution">
    <text evidence="3">The sequence shown here is derived from an EMBL/GenBank/DDBJ whole genome shotgun (WGS) entry which is preliminary data.</text>
</comment>
<accession>A0A7X2T3S0</accession>
<reference evidence="3 4" key="1">
    <citation type="submission" date="2019-08" db="EMBL/GenBank/DDBJ databases">
        <title>In-depth cultivation of the pig gut microbiome towards novel bacterial diversity and tailored functional studies.</title>
        <authorList>
            <person name="Wylensek D."/>
            <person name="Hitch T.C.A."/>
            <person name="Clavel T."/>
        </authorList>
    </citation>
    <scope>NUCLEOTIDE SEQUENCE [LARGE SCALE GENOMIC DNA]</scope>
    <source>
        <strain evidence="3 4">LKV-178-WT-2G</strain>
    </source>
</reference>
<keyword evidence="4" id="KW-1185">Reference proteome</keyword>
<protein>
    <submittedName>
        <fullName evidence="3">Class II glutamine amidotransferase</fullName>
    </submittedName>
</protein>
<dbReference type="InterPro" id="IPR026869">
    <property type="entry name" value="EgtC-like"/>
</dbReference>
<evidence type="ECO:0000256" key="1">
    <source>
        <dbReference type="ARBA" id="ARBA00022962"/>
    </source>
</evidence>
<proteinExistence type="predicted"/>
<dbReference type="GO" id="GO:0016740">
    <property type="term" value="F:transferase activity"/>
    <property type="evidence" value="ECO:0007669"/>
    <property type="project" value="UniProtKB-KW"/>
</dbReference>
<dbReference type="SUPFAM" id="SSF56235">
    <property type="entry name" value="N-terminal nucleophile aminohydrolases (Ntn hydrolases)"/>
    <property type="match status" value="1"/>
</dbReference>
<sequence>MCELFGISSEYKVEINTYLNEFFSHGQDHPNGWGLAIFHSDSVNLEKEPVCSNQSSYLKERLKSDIYVKDAIAHIRLATRGVEKYENTHPFIKSDETKRIWTLAHNGTIFDNVLLDSYCDIQQGQTDSERILCFIVERMKDFDEKERFDCLDDIVCMLSNHNKLNLLIYDGSILYVHTNYKHSLYKLQKEKTVIFSTQPLDSDDWKEVDLCQLFAYKDGKMIYKGTVHNQEYVDNEKDMKYLFMDWAYL</sequence>
<dbReference type="InterPro" id="IPR017932">
    <property type="entry name" value="GATase_2_dom"/>
</dbReference>